<sequence length="292" mass="31708">MISPAESISLVGNEYALPKVNPLSPADFRELVRDRAITILGAAPVEAAMRNDEELRRETEVLIQEKQNGQNNLVPVSFLSDGVARAKAVCRIMCRNGAGTGFLMGNGLLMTNHHVLPSIDEAELSFAEFSYEAGSSSIRINLKPMELFITSPFEELDYTIVSCEMKGIESITPIKLLKNTSTITRGEFVNIIQHPRGREKEVALQDNTVSYVYDIAVHYTTDTEKGSSGAAVFNNQWQLVALHHAALPLNGEAVNEGIRISAIVKNLTDLAAEGDAGAERVLAAARETAPTA</sequence>
<dbReference type="KEGG" id="pdh:B9T62_22555"/>
<evidence type="ECO:0000256" key="1">
    <source>
        <dbReference type="ARBA" id="ARBA00008764"/>
    </source>
</evidence>
<evidence type="ECO:0000256" key="3">
    <source>
        <dbReference type="ARBA" id="ARBA00022729"/>
    </source>
</evidence>
<dbReference type="AlphaFoldDB" id="A0A2Z2KJ84"/>
<protein>
    <recommendedName>
        <fullName evidence="7">Serine protease</fullName>
        <ecNumber evidence="7">3.4.21.-</ecNumber>
    </recommendedName>
</protein>
<evidence type="ECO:0000256" key="4">
    <source>
        <dbReference type="ARBA" id="ARBA00022801"/>
    </source>
</evidence>
<evidence type="ECO:0000313" key="8">
    <source>
        <dbReference type="EMBL" id="ASA23340.1"/>
    </source>
</evidence>
<evidence type="ECO:0000256" key="5">
    <source>
        <dbReference type="ARBA" id="ARBA00022825"/>
    </source>
</evidence>
<comment type="similarity">
    <text evidence="1 7">Belongs to the peptidase S1B family.</text>
</comment>
<keyword evidence="9" id="KW-1185">Reference proteome</keyword>
<feature type="active site" description="Charge relay system" evidence="6">
    <location>
        <position position="228"/>
    </location>
</feature>
<proteinExistence type="inferred from homology"/>
<gene>
    <name evidence="8" type="ORF">B9T62_22555</name>
</gene>
<dbReference type="PANTHER" id="PTHR14389">
    <property type="entry name" value="SI:CH1073-475A24.1"/>
    <property type="match status" value="1"/>
</dbReference>
<dbReference type="EMBL" id="CP021780">
    <property type="protein sequence ID" value="ASA23340.1"/>
    <property type="molecule type" value="Genomic_DNA"/>
</dbReference>
<dbReference type="EC" id="3.4.21.-" evidence="7"/>
<reference evidence="8 9" key="1">
    <citation type="submission" date="2017-06" db="EMBL/GenBank/DDBJ databases">
        <title>Complete genome sequence of Paenibacillus donghaensis KCTC 13049T isolated from East Sea sediment, South Korea.</title>
        <authorList>
            <person name="Jung B.K."/>
            <person name="Hong S.-J."/>
            <person name="Shin J.-H."/>
        </authorList>
    </citation>
    <scope>NUCLEOTIDE SEQUENCE [LARGE SCALE GENOMIC DNA]</scope>
    <source>
        <strain evidence="8 9">KCTC 13049</strain>
    </source>
</reference>
<evidence type="ECO:0000256" key="6">
    <source>
        <dbReference type="PIRSR" id="PIRSR608256-1"/>
    </source>
</evidence>
<keyword evidence="4 7" id="KW-0378">Hydrolase</keyword>
<keyword evidence="2 7" id="KW-0645">Protease</keyword>
<evidence type="ECO:0000256" key="7">
    <source>
        <dbReference type="RuleBase" id="RU004296"/>
    </source>
</evidence>
<dbReference type="SUPFAM" id="SSF50494">
    <property type="entry name" value="Trypsin-like serine proteases"/>
    <property type="match status" value="1"/>
</dbReference>
<dbReference type="Gene3D" id="2.40.10.10">
    <property type="entry name" value="Trypsin-like serine proteases"/>
    <property type="match status" value="2"/>
</dbReference>
<dbReference type="InterPro" id="IPR043504">
    <property type="entry name" value="Peptidase_S1_PA_chymotrypsin"/>
</dbReference>
<evidence type="ECO:0000256" key="2">
    <source>
        <dbReference type="ARBA" id="ARBA00022670"/>
    </source>
</evidence>
<dbReference type="PRINTS" id="PR00839">
    <property type="entry name" value="V8PROTEASE"/>
</dbReference>
<evidence type="ECO:0000313" key="9">
    <source>
        <dbReference type="Proteomes" id="UP000249890"/>
    </source>
</evidence>
<dbReference type="InterPro" id="IPR009003">
    <property type="entry name" value="Peptidase_S1_PA"/>
</dbReference>
<dbReference type="PANTHER" id="PTHR14389:SF3">
    <property type="entry name" value="PROTEIN FAM111A-LIKE"/>
    <property type="match status" value="1"/>
</dbReference>
<feature type="active site" description="Charge relay system" evidence="6">
    <location>
        <position position="114"/>
    </location>
</feature>
<keyword evidence="5 7" id="KW-0720">Serine protease</keyword>
<keyword evidence="3" id="KW-0732">Signal</keyword>
<dbReference type="RefSeq" id="WP_087917335.1">
    <property type="nucleotide sequence ID" value="NZ_CP021780.1"/>
</dbReference>
<feature type="active site" description="Charge relay system" evidence="6">
    <location>
        <position position="157"/>
    </location>
</feature>
<dbReference type="Pfam" id="PF13365">
    <property type="entry name" value="Trypsin_2"/>
    <property type="match status" value="1"/>
</dbReference>
<name>A0A2Z2KJ84_9BACL</name>
<dbReference type="GO" id="GO:0006508">
    <property type="term" value="P:proteolysis"/>
    <property type="evidence" value="ECO:0007669"/>
    <property type="project" value="UniProtKB-KW"/>
</dbReference>
<dbReference type="Proteomes" id="UP000249890">
    <property type="component" value="Chromosome"/>
</dbReference>
<organism evidence="8 9">
    <name type="scientific">Paenibacillus donghaensis</name>
    <dbReference type="NCBI Taxonomy" id="414771"/>
    <lineage>
        <taxon>Bacteria</taxon>
        <taxon>Bacillati</taxon>
        <taxon>Bacillota</taxon>
        <taxon>Bacilli</taxon>
        <taxon>Bacillales</taxon>
        <taxon>Paenibacillaceae</taxon>
        <taxon>Paenibacillus</taxon>
    </lineage>
</organism>
<dbReference type="InterPro" id="IPR008256">
    <property type="entry name" value="Peptidase_S1B"/>
</dbReference>
<accession>A0A2Z2KJ84</accession>
<dbReference type="OrthoDB" id="9770276at2"/>
<dbReference type="GO" id="GO:0008236">
    <property type="term" value="F:serine-type peptidase activity"/>
    <property type="evidence" value="ECO:0007669"/>
    <property type="project" value="UniProtKB-KW"/>
</dbReference>